<organism evidence="7 8">
    <name type="scientific">Blepharisma stoltei</name>
    <dbReference type="NCBI Taxonomy" id="1481888"/>
    <lineage>
        <taxon>Eukaryota</taxon>
        <taxon>Sar</taxon>
        <taxon>Alveolata</taxon>
        <taxon>Ciliophora</taxon>
        <taxon>Postciliodesmatophora</taxon>
        <taxon>Heterotrichea</taxon>
        <taxon>Heterotrichida</taxon>
        <taxon>Blepharismidae</taxon>
        <taxon>Blepharisma</taxon>
    </lineage>
</organism>
<evidence type="ECO:0000256" key="3">
    <source>
        <dbReference type="ARBA" id="ARBA00022741"/>
    </source>
</evidence>
<keyword evidence="2" id="KW-0493">Microtubule</keyword>
<dbReference type="AlphaFoldDB" id="A0AAU9IYR2"/>
<dbReference type="Pfam" id="PF03133">
    <property type="entry name" value="TTL"/>
    <property type="match status" value="1"/>
</dbReference>
<evidence type="ECO:0000256" key="5">
    <source>
        <dbReference type="SAM" id="Coils"/>
    </source>
</evidence>
<keyword evidence="3" id="KW-0547">Nucleotide-binding</keyword>
<proteinExistence type="predicted"/>
<reference evidence="7" key="1">
    <citation type="submission" date="2021-09" db="EMBL/GenBank/DDBJ databases">
        <authorList>
            <consortium name="AG Swart"/>
            <person name="Singh M."/>
            <person name="Singh A."/>
            <person name="Seah K."/>
            <person name="Emmerich C."/>
        </authorList>
    </citation>
    <scope>NUCLEOTIDE SEQUENCE</scope>
    <source>
        <strain evidence="7">ATCC30299</strain>
    </source>
</reference>
<sequence>MNLNSNSSLKPKNKSTLTMCVAHTKYQVVRYVSRKLMGWRLTKNDNPDNWDVMWLDCTVAPSVFATMKPYQRVNHFPGMYAIARKSNLCMNLNKMRKLFPDDYDFFPKTWFLPAEYSEFQEEFYQGDSHTYIVKPEASSQGRGIFLIQDIQDMDKIEHYIVQKYVDKPLLIEGLKFDMRIYVLVTGCDPLRLWIHEEGLARFATEEYKKPSGGNLDKICMHLTNYAVNKRNSKFIGNQDAEADDVGHKRSISAVFTYLEEKGYDVESLWNGICDIIIKTLCTIQPSLAHTYKSCQPEDLSNAMCFEILGFDILVDSDLKPWLLEVNHSPAFSTDSPLDKKIKRQVIKEALCMMGLSTKDKKNYEISKRNQIMRRSVYNQSIRERMQEKEIMRENIQSQRDINEEENCGAYIKIFPDNNDEYYQNFMNYSKEIWEEFTGSRSRMPSFKDEIPRPKSSGGSRRNISSAPQAIKSNDRSLLRHVETPSPKEFLPSKKDLKYVWDQKEGYVNSNLAMYLPAKDRKKR</sequence>
<dbReference type="PANTHER" id="PTHR12241">
    <property type="entry name" value="TUBULIN POLYGLUTAMYLASE"/>
    <property type="match status" value="1"/>
</dbReference>
<dbReference type="GO" id="GO:0036064">
    <property type="term" value="C:ciliary basal body"/>
    <property type="evidence" value="ECO:0007669"/>
    <property type="project" value="TreeGrafter"/>
</dbReference>
<feature type="region of interest" description="Disordered" evidence="6">
    <location>
        <begin position="442"/>
        <end position="490"/>
    </location>
</feature>
<protein>
    <submittedName>
        <fullName evidence="7">Uncharacterized protein</fullName>
    </submittedName>
</protein>
<dbReference type="SUPFAM" id="SSF56059">
    <property type="entry name" value="Glutathione synthetase ATP-binding domain-like"/>
    <property type="match status" value="1"/>
</dbReference>
<keyword evidence="8" id="KW-1185">Reference proteome</keyword>
<dbReference type="PANTHER" id="PTHR12241:SF147">
    <property type="entry name" value="TUBULIN POLYGLUTAMYLASE TTLL7"/>
    <property type="match status" value="1"/>
</dbReference>
<keyword evidence="1" id="KW-0436">Ligase</keyword>
<dbReference type="GO" id="GO:0000226">
    <property type="term" value="P:microtubule cytoskeleton organization"/>
    <property type="evidence" value="ECO:0007669"/>
    <property type="project" value="TreeGrafter"/>
</dbReference>
<evidence type="ECO:0000256" key="6">
    <source>
        <dbReference type="SAM" id="MobiDB-lite"/>
    </source>
</evidence>
<dbReference type="Proteomes" id="UP001162131">
    <property type="component" value="Unassembled WGS sequence"/>
</dbReference>
<evidence type="ECO:0000313" key="7">
    <source>
        <dbReference type="EMBL" id="CAG9318265.1"/>
    </source>
</evidence>
<evidence type="ECO:0000256" key="2">
    <source>
        <dbReference type="ARBA" id="ARBA00022701"/>
    </source>
</evidence>
<evidence type="ECO:0000256" key="1">
    <source>
        <dbReference type="ARBA" id="ARBA00022598"/>
    </source>
</evidence>
<dbReference type="Gene3D" id="3.30.470.20">
    <property type="entry name" value="ATP-grasp fold, B domain"/>
    <property type="match status" value="1"/>
</dbReference>
<feature type="compositionally biased region" description="Polar residues" evidence="6">
    <location>
        <begin position="456"/>
        <end position="471"/>
    </location>
</feature>
<evidence type="ECO:0000256" key="4">
    <source>
        <dbReference type="ARBA" id="ARBA00022840"/>
    </source>
</evidence>
<evidence type="ECO:0000313" key="8">
    <source>
        <dbReference type="Proteomes" id="UP001162131"/>
    </source>
</evidence>
<feature type="coiled-coil region" evidence="5">
    <location>
        <begin position="378"/>
        <end position="405"/>
    </location>
</feature>
<feature type="compositionally biased region" description="Basic and acidic residues" evidence="6">
    <location>
        <begin position="472"/>
        <end position="482"/>
    </location>
</feature>
<dbReference type="GO" id="GO:0005524">
    <property type="term" value="F:ATP binding"/>
    <property type="evidence" value="ECO:0007669"/>
    <property type="project" value="UniProtKB-KW"/>
</dbReference>
<accession>A0AAU9IYR2</accession>
<dbReference type="EMBL" id="CAJZBQ010000020">
    <property type="protein sequence ID" value="CAG9318265.1"/>
    <property type="molecule type" value="Genomic_DNA"/>
</dbReference>
<keyword evidence="5" id="KW-0175">Coiled coil</keyword>
<dbReference type="GO" id="GO:0015631">
    <property type="term" value="F:tubulin binding"/>
    <property type="evidence" value="ECO:0007669"/>
    <property type="project" value="TreeGrafter"/>
</dbReference>
<keyword evidence="4" id="KW-0067">ATP-binding</keyword>
<comment type="caution">
    <text evidence="7">The sequence shown here is derived from an EMBL/GenBank/DDBJ whole genome shotgun (WGS) entry which is preliminary data.</text>
</comment>
<dbReference type="FunFam" id="3.30.470.20:FF:000009">
    <property type="entry name" value="tubulin polyglutamylase TTLL5 isoform X1"/>
    <property type="match status" value="1"/>
</dbReference>
<name>A0AAU9IYR2_9CILI</name>
<dbReference type="GO" id="GO:0070740">
    <property type="term" value="F:tubulin-glutamic acid ligase activity"/>
    <property type="evidence" value="ECO:0007669"/>
    <property type="project" value="TreeGrafter"/>
</dbReference>
<dbReference type="PROSITE" id="PS51221">
    <property type="entry name" value="TTL"/>
    <property type="match status" value="1"/>
</dbReference>
<gene>
    <name evidence="7" type="ORF">BSTOLATCC_MIC20743</name>
</gene>
<dbReference type="GO" id="GO:0005874">
    <property type="term" value="C:microtubule"/>
    <property type="evidence" value="ECO:0007669"/>
    <property type="project" value="UniProtKB-KW"/>
</dbReference>
<dbReference type="InterPro" id="IPR004344">
    <property type="entry name" value="TTL/TTLL_fam"/>
</dbReference>